<dbReference type="EMBL" id="JACHJL010000017">
    <property type="protein sequence ID" value="MBB5938633.1"/>
    <property type="molecule type" value="Genomic_DNA"/>
</dbReference>
<organism evidence="1 2">
    <name type="scientific">Streptomyces zagrosensis</name>
    <dbReference type="NCBI Taxonomy" id="1042984"/>
    <lineage>
        <taxon>Bacteria</taxon>
        <taxon>Bacillati</taxon>
        <taxon>Actinomycetota</taxon>
        <taxon>Actinomycetes</taxon>
        <taxon>Kitasatosporales</taxon>
        <taxon>Streptomycetaceae</taxon>
        <taxon>Streptomyces</taxon>
    </lineage>
</organism>
<evidence type="ECO:0000313" key="1">
    <source>
        <dbReference type="EMBL" id="MBB5938633.1"/>
    </source>
</evidence>
<dbReference type="Proteomes" id="UP000588098">
    <property type="component" value="Unassembled WGS sequence"/>
</dbReference>
<sequence>MGGSRLAGLGFAEECPFYFQCRAGAQGALSLNTKQKLHDRLLGELRGQQHTLLYWAQLADLTAQGEPAPWQFNGQAKERLAKATSQLRSTVNITRNSLNTTREGLPTTDADTGPDEGKLHEILRGRCVSAPRPPYHRTADPVVLVLGTKPGTAGSATTIRCRLRSELPPPQDAPKWITALPEDLLPALTEFTQLDTTGESKATVPPFYGAAAWKQPWQPLFVEWELDYTPVPAHDADGTPTTHWEFTGNDYRWKKTGAHTGARTTLKGRQVLGPHLSRTLHANIQHYLSTHPALPPKTVILLKSLSKVVTDLDPLSQTLAGLTDQLAGRLPLAGTPLTTTGEALDRLPSHNLTPGPLPDIGETWPPSRFQDVRAGHLVFTALTVIDVFGRTLDVIDDTTRDWTPLLLAPDMRPDKTPVASGYDRTIEARPRLVQPARLAIELSGAANDDLDYERDCHNPGANPLCGWILPNYLDGSLLCFDPDGAPLIQLRPAANNTIAALPLPGFDHDDITPVTALRSRHIKALIKAASSANGAFQALNTAIHRLLPDIDTGHPDGTHQHTALTGRPLALIRAAASIQTNGPLWTDPAWQQVHTDVKNLLDPPKEPPAPAPARPWTVRLGETKRLHDGLIGFYTYTDPAAFPSLTPTSPTSTLHLAPGAKPVMVTLLMDPHAVVHAASGILPVHELRLPDHLTRTPLSRLRMSHRVGPLPATERDKRLVLPTPPATTGTWTFAHTHTTNHDWTYTPLIPADTTTRLPDGPLALHTGYLHCTTPQETQT</sequence>
<accession>A0A7W9QE57</accession>
<comment type="caution">
    <text evidence="1">The sequence shown here is derived from an EMBL/GenBank/DDBJ whole genome shotgun (WGS) entry which is preliminary data.</text>
</comment>
<dbReference type="AlphaFoldDB" id="A0A7W9QE57"/>
<name>A0A7W9QE57_9ACTN</name>
<keyword evidence="2" id="KW-1185">Reference proteome</keyword>
<gene>
    <name evidence="1" type="ORF">FHS42_005722</name>
</gene>
<proteinExistence type="predicted"/>
<protein>
    <submittedName>
        <fullName evidence="1">Uncharacterized protein</fullName>
    </submittedName>
</protein>
<evidence type="ECO:0000313" key="2">
    <source>
        <dbReference type="Proteomes" id="UP000588098"/>
    </source>
</evidence>
<dbReference type="RefSeq" id="WP_184576530.1">
    <property type="nucleotide sequence ID" value="NZ_JACHJL010000017.1"/>
</dbReference>
<reference evidence="1 2" key="1">
    <citation type="submission" date="2020-08" db="EMBL/GenBank/DDBJ databases">
        <title>Genomic Encyclopedia of Type Strains, Phase III (KMG-III): the genomes of soil and plant-associated and newly described type strains.</title>
        <authorList>
            <person name="Whitman W."/>
        </authorList>
    </citation>
    <scope>NUCLEOTIDE SEQUENCE [LARGE SCALE GENOMIC DNA]</scope>
    <source>
        <strain evidence="1 2">CECT 8305</strain>
    </source>
</reference>